<dbReference type="Ensembl" id="ENSLBET00000024258.1">
    <property type="protein sequence ID" value="ENSLBEP00000023056.1"/>
    <property type="gene ID" value="ENSLBEG00000017687.1"/>
</dbReference>
<reference evidence="1" key="2">
    <citation type="submission" date="2025-09" db="UniProtKB">
        <authorList>
            <consortium name="Ensembl"/>
        </authorList>
    </citation>
    <scope>IDENTIFICATION</scope>
</reference>
<accession>A0A3Q3FR63</accession>
<dbReference type="GO" id="GO:0006629">
    <property type="term" value="P:lipid metabolic process"/>
    <property type="evidence" value="ECO:0007669"/>
    <property type="project" value="InterPro"/>
</dbReference>
<evidence type="ECO:0008006" key="3">
    <source>
        <dbReference type="Google" id="ProtNLM"/>
    </source>
</evidence>
<reference evidence="1" key="1">
    <citation type="submission" date="2025-08" db="UniProtKB">
        <authorList>
            <consortium name="Ensembl"/>
        </authorList>
    </citation>
    <scope>IDENTIFICATION</scope>
</reference>
<dbReference type="AlphaFoldDB" id="A0A3Q3FR63"/>
<sequence>FNDNKALDIRFYNQNWMKSIADTTPVSAITIPGTHDSSSLYGGPLIQCQVWTLEKQLNVGIRYFDMHAGLWLPSHKQMYARNSHWKLWKLIKFDEVLEIIFNFLDAHGSETVLLKVTLHGFLQKNVGKLMNQSIKKFENRIWTAWSVPNMQQARGKIVFLRSKTYPVGTLNHESFFFEHNKLENVEDKIKSIKSHLCNDYIVQTGKAAKTHRSPKTLAKKINKRLYDFVKHHKKSSSNQGCLGVLSMDFPGADVIKE</sequence>
<keyword evidence="2" id="KW-1185">Reference proteome</keyword>
<dbReference type="PANTHER" id="PTHR13593">
    <property type="match status" value="1"/>
</dbReference>
<dbReference type="SUPFAM" id="SSF51695">
    <property type="entry name" value="PLC-like phosphodiesterases"/>
    <property type="match status" value="1"/>
</dbReference>
<evidence type="ECO:0000313" key="2">
    <source>
        <dbReference type="Proteomes" id="UP000261660"/>
    </source>
</evidence>
<dbReference type="Proteomes" id="UP000261660">
    <property type="component" value="Unplaced"/>
</dbReference>
<name>A0A3Q3FR63_9LABR</name>
<dbReference type="PANTHER" id="PTHR13593:SF113">
    <property type="entry name" value="SI:DKEY-266F7.9"/>
    <property type="match status" value="1"/>
</dbReference>
<dbReference type="Gene3D" id="3.20.20.190">
    <property type="entry name" value="Phosphatidylinositol (PI) phosphodiesterase"/>
    <property type="match status" value="1"/>
</dbReference>
<dbReference type="GeneTree" id="ENSGT00390000010118"/>
<evidence type="ECO:0000313" key="1">
    <source>
        <dbReference type="Ensembl" id="ENSLBEP00000023056.1"/>
    </source>
</evidence>
<dbReference type="GO" id="GO:0008081">
    <property type="term" value="F:phosphoric diester hydrolase activity"/>
    <property type="evidence" value="ECO:0007669"/>
    <property type="project" value="InterPro"/>
</dbReference>
<dbReference type="STRING" id="56723.ENSLBEP00000023056"/>
<proteinExistence type="predicted"/>
<protein>
    <recommendedName>
        <fullName evidence="3">Phosphatidylinositol-specific phospholipase C X domain-containing protein</fullName>
    </recommendedName>
</protein>
<organism evidence="1 2">
    <name type="scientific">Labrus bergylta</name>
    <name type="common">ballan wrasse</name>
    <dbReference type="NCBI Taxonomy" id="56723"/>
    <lineage>
        <taxon>Eukaryota</taxon>
        <taxon>Metazoa</taxon>
        <taxon>Chordata</taxon>
        <taxon>Craniata</taxon>
        <taxon>Vertebrata</taxon>
        <taxon>Euteleostomi</taxon>
        <taxon>Actinopterygii</taxon>
        <taxon>Neopterygii</taxon>
        <taxon>Teleostei</taxon>
        <taxon>Neoteleostei</taxon>
        <taxon>Acanthomorphata</taxon>
        <taxon>Eupercaria</taxon>
        <taxon>Labriformes</taxon>
        <taxon>Labridae</taxon>
        <taxon>Labrus</taxon>
    </lineage>
</organism>
<dbReference type="InterPro" id="IPR051057">
    <property type="entry name" value="PI-PLC_domain"/>
</dbReference>
<dbReference type="PROSITE" id="PS50007">
    <property type="entry name" value="PIPLC_X_DOMAIN"/>
    <property type="match status" value="1"/>
</dbReference>
<dbReference type="InterPro" id="IPR017946">
    <property type="entry name" value="PLC-like_Pdiesterase_TIM-brl"/>
</dbReference>
<dbReference type="InParanoid" id="A0A3Q3FR63"/>